<sequence length="224" mass="24871">DRKKNGKGAWFKDNSKIEAGTWIQNILTVEWTVQEVSDFLINKYPQFKGFNYSEPKINVSLNDDEVNLPPVAETPFDVSLNDNEIGLPLPVETLLFIAVIDLIGNNVSDNEVKALSDRLRVELFNTKHFKVVERSMMEEILEEQGLQQSGCTTTECIVEVGKLIGVEQIVGGSISKVGNTFSVSARIVSVETGNILHTATHDYKGEIDDLLTTGMKKVAKDLTK</sequence>
<dbReference type="GO" id="GO:0030288">
    <property type="term" value="C:outer membrane-bounded periplasmic space"/>
    <property type="evidence" value="ECO:0007669"/>
    <property type="project" value="InterPro"/>
</dbReference>
<protein>
    <submittedName>
        <fullName evidence="1">Uncharacterized protein</fullName>
    </submittedName>
</protein>
<dbReference type="Gene3D" id="3.40.50.10610">
    <property type="entry name" value="ABC-type transport auxiliary lipoprotein component"/>
    <property type="match status" value="1"/>
</dbReference>
<name>A0A383CDQ2_9ZZZZ</name>
<dbReference type="InterPro" id="IPR005534">
    <property type="entry name" value="Curli_assmbl/transp-comp_CsgG"/>
</dbReference>
<reference evidence="1" key="1">
    <citation type="submission" date="2018-05" db="EMBL/GenBank/DDBJ databases">
        <authorList>
            <person name="Lanie J.A."/>
            <person name="Ng W.-L."/>
            <person name="Kazmierczak K.M."/>
            <person name="Andrzejewski T.M."/>
            <person name="Davidsen T.M."/>
            <person name="Wayne K.J."/>
            <person name="Tettelin H."/>
            <person name="Glass J.I."/>
            <person name="Rusch D."/>
            <person name="Podicherti R."/>
            <person name="Tsui H.-C.T."/>
            <person name="Winkler M.E."/>
        </authorList>
    </citation>
    <scope>NUCLEOTIDE SEQUENCE</scope>
</reference>
<evidence type="ECO:0000313" key="1">
    <source>
        <dbReference type="EMBL" id="SVE29815.1"/>
    </source>
</evidence>
<organism evidence="1">
    <name type="scientific">marine metagenome</name>
    <dbReference type="NCBI Taxonomy" id="408172"/>
    <lineage>
        <taxon>unclassified sequences</taxon>
        <taxon>metagenomes</taxon>
        <taxon>ecological metagenomes</taxon>
    </lineage>
</organism>
<dbReference type="AlphaFoldDB" id="A0A383CDQ2"/>
<accession>A0A383CDQ2</accession>
<gene>
    <name evidence="1" type="ORF">METZ01_LOCUS482669</name>
</gene>
<proteinExistence type="predicted"/>
<dbReference type="EMBL" id="UINC01207642">
    <property type="protein sequence ID" value="SVE29815.1"/>
    <property type="molecule type" value="Genomic_DNA"/>
</dbReference>
<dbReference type="Pfam" id="PF03783">
    <property type="entry name" value="CsgG"/>
    <property type="match status" value="1"/>
</dbReference>
<feature type="non-terminal residue" evidence="1">
    <location>
        <position position="1"/>
    </location>
</feature>